<dbReference type="Proteomes" id="UP001597557">
    <property type="component" value="Unassembled WGS sequence"/>
</dbReference>
<accession>A0ABW5YFP0</accession>
<dbReference type="EMBL" id="JBHUPD010000003">
    <property type="protein sequence ID" value="MFD2874059.1"/>
    <property type="molecule type" value="Genomic_DNA"/>
</dbReference>
<sequence length="86" mass="9471">MNTYTLTSEKMTGCVELQYDKGLLNVIKIDFKSELNSVQFDTLMGAIPQFESNLTLLAGIGLVVTQEPAANQKIALFCRFMSSMSA</sequence>
<name>A0ABW5YFP0_9SPHI</name>
<proteinExistence type="predicted"/>
<gene>
    <name evidence="1" type="ORF">ACFS5N_16370</name>
</gene>
<reference evidence="2" key="1">
    <citation type="journal article" date="2019" name="Int. J. Syst. Evol. Microbiol.">
        <title>The Global Catalogue of Microorganisms (GCM) 10K type strain sequencing project: providing services to taxonomists for standard genome sequencing and annotation.</title>
        <authorList>
            <consortium name="The Broad Institute Genomics Platform"/>
            <consortium name="The Broad Institute Genome Sequencing Center for Infectious Disease"/>
            <person name="Wu L."/>
            <person name="Ma J."/>
        </authorList>
    </citation>
    <scope>NUCLEOTIDE SEQUENCE [LARGE SCALE GENOMIC DNA]</scope>
    <source>
        <strain evidence="2">KCTC 22437</strain>
    </source>
</reference>
<protein>
    <recommendedName>
        <fullName evidence="3">KTSC domain-containing protein</fullName>
    </recommendedName>
</protein>
<evidence type="ECO:0000313" key="1">
    <source>
        <dbReference type="EMBL" id="MFD2874059.1"/>
    </source>
</evidence>
<comment type="caution">
    <text evidence="1">The sequence shown here is derived from an EMBL/GenBank/DDBJ whole genome shotgun (WGS) entry which is preliminary data.</text>
</comment>
<dbReference type="RefSeq" id="WP_377187991.1">
    <property type="nucleotide sequence ID" value="NZ_JBHUPD010000003.1"/>
</dbReference>
<evidence type="ECO:0000313" key="2">
    <source>
        <dbReference type="Proteomes" id="UP001597557"/>
    </source>
</evidence>
<keyword evidence="2" id="KW-1185">Reference proteome</keyword>
<organism evidence="1 2">
    <name type="scientific">Mucilaginibacter ximonensis</name>
    <dbReference type="NCBI Taxonomy" id="538021"/>
    <lineage>
        <taxon>Bacteria</taxon>
        <taxon>Pseudomonadati</taxon>
        <taxon>Bacteroidota</taxon>
        <taxon>Sphingobacteriia</taxon>
        <taxon>Sphingobacteriales</taxon>
        <taxon>Sphingobacteriaceae</taxon>
        <taxon>Mucilaginibacter</taxon>
    </lineage>
</organism>
<evidence type="ECO:0008006" key="3">
    <source>
        <dbReference type="Google" id="ProtNLM"/>
    </source>
</evidence>